<evidence type="ECO:0000259" key="3">
    <source>
        <dbReference type="Pfam" id="PF25390"/>
    </source>
</evidence>
<name>A0A813FLM7_POLGL</name>
<feature type="repeat" description="RCC1" evidence="2">
    <location>
        <begin position="259"/>
        <end position="331"/>
    </location>
</feature>
<dbReference type="PROSITE" id="PS00626">
    <property type="entry name" value="RCC1_2"/>
    <property type="match status" value="2"/>
</dbReference>
<dbReference type="Proteomes" id="UP000654075">
    <property type="component" value="Unassembled WGS sequence"/>
</dbReference>
<sequence length="1325" mass="146003">MPTGRVLPIGGDVHSWGSGEMGQLGFPSLEDLPKDQDGYPYEPTAGRIKAFKRMKICQIAGGDGHTAAVTIHGKLYSWGASACGQLGHCDTEHMPKDVEGYPYQPVPLLVSFLQDVCIVEIACGDAHTVALSREGVLYSWGGGGCGQLGHSETAKMPKDEDGCPYQLIPRVVDILRPHFVNTIACGKAHTIAVSDRGRMFTWGAGACGQLGHPDTSSFPSDEDGYPFQPVPREVEHLREQKVVATACGDVHTLALTDEGHVYSFGGGSYGQLGVKDVLAMPVDADNCYTAFRPDATKLQGPYMPTPQRISGLEGIVRLACGDSHSLTVDRDGRLFCWGANSCGQLGIMNPDDPRIRKDPDGIPHLPTPVALEALADQRIVDIACGEAHSLAVSATGNLYSWGACSCGQLGLGSCDGMPVDSDGYPYQPTPTLVSAGFQGKAVLHLTTMFQVLKVACGGVDCPVKIDFYVALAVSLCSWGIPEDMGGCGTKSQEEQPVLAAYVPQEELALSVLGISRLAGEAVLMIDRGLSGGDMKTGTFLFGDFQDDEKACCLAWRIAKEADYNMDPQLLLTFHAELAANRSFFQAETLVDEAISGVFLGQAVGDGEMRGCPYWSAFVSEPAKQQLSPELPGACRLAESARHDSMVHLSAAVKEELANPLIIYIPRPRLVLDPDPVGMRVEKVSFDAFCSLLLDLVLEKHRVDLSKFGKGSAKTLQEFYEAVVLEEKSYLVSKDQSLHRVVELVRITLHVRDAKNQLLELRIGSQTSADGSIRIRNQPLATVLRVSDQGRWQDAVERCFLQKFQLSVSAQKACLAAANDLYSYHENFANSDTIPGILTTYKTHDILVTVKVAVYGTTNLLRFCDRSQRYTYLDLGCLKHHLFVEINSAEFTWQSFAELHNEVYDKRANTKEVYMGVMEVNLQSTIEEDNGELVRKVQIIKVWLCASILNIDHVLVLKTKLQKGKSTIGQEGRTLSMRMSADQKLEDAVEEVDFSASFPGLKTLYAINEISVRVLNAQDQRWQYIGLPQAVDFSFVRREQITPKDVVDWHLTYRYRKGERRAAERVRDPEYTSKHFYDVSQAFPELRLYCVSRGTDEHDEAEFKKRKAFYLNTDWKVLEQLLVRAGLLRKDVERTLGVLVLMTIHDIMKLDMLRPTVAFGLPAFCGYKPGEILSSNMLDSDVDGQQPAWFADLAGAEPSPTEASAPPQFQPARVLQARSEGGSFAVTVLAAQALRLMKKTETQVFEDYLLWRLVLMAQGDSEGILKAFHSLEEDDRRVLSDEMAMKSGKKDPVGALKARTLWPLTMDPEDVDRFLASCSRARARGD</sequence>
<evidence type="ECO:0000313" key="5">
    <source>
        <dbReference type="Proteomes" id="UP000654075"/>
    </source>
</evidence>
<keyword evidence="1" id="KW-0677">Repeat</keyword>
<dbReference type="PANTHER" id="PTHR22872:SF2">
    <property type="entry name" value="INHIBITOR OF BRUTON TYROSINE KINASE"/>
    <property type="match status" value="1"/>
</dbReference>
<dbReference type="EMBL" id="CAJNNV010025186">
    <property type="protein sequence ID" value="CAE8612955.1"/>
    <property type="molecule type" value="Genomic_DNA"/>
</dbReference>
<dbReference type="Gene3D" id="2.130.10.30">
    <property type="entry name" value="Regulator of chromosome condensation 1/beta-lactamase-inhibitor protein II"/>
    <property type="match status" value="2"/>
</dbReference>
<feature type="repeat" description="RCC1" evidence="2">
    <location>
        <begin position="332"/>
        <end position="395"/>
    </location>
</feature>
<keyword evidence="5" id="KW-1185">Reference proteome</keyword>
<feature type="repeat" description="RCC1" evidence="2">
    <location>
        <begin position="135"/>
        <end position="196"/>
    </location>
</feature>
<proteinExistence type="predicted"/>
<dbReference type="Pfam" id="PF25390">
    <property type="entry name" value="WD40_RLD"/>
    <property type="match status" value="1"/>
</dbReference>
<dbReference type="InterPro" id="IPR058923">
    <property type="entry name" value="RCC1-like_dom"/>
</dbReference>
<dbReference type="SUPFAM" id="SSF50985">
    <property type="entry name" value="RCC1/BLIP-II"/>
    <property type="match status" value="2"/>
</dbReference>
<gene>
    <name evidence="4" type="ORF">PGLA1383_LOCUS30740</name>
</gene>
<evidence type="ECO:0000313" key="4">
    <source>
        <dbReference type="EMBL" id="CAE8612955.1"/>
    </source>
</evidence>
<organism evidence="4 5">
    <name type="scientific">Polarella glacialis</name>
    <name type="common">Dinoflagellate</name>
    <dbReference type="NCBI Taxonomy" id="89957"/>
    <lineage>
        <taxon>Eukaryota</taxon>
        <taxon>Sar</taxon>
        <taxon>Alveolata</taxon>
        <taxon>Dinophyceae</taxon>
        <taxon>Suessiales</taxon>
        <taxon>Suessiaceae</taxon>
        <taxon>Polarella</taxon>
    </lineage>
</organism>
<dbReference type="PRINTS" id="PR00633">
    <property type="entry name" value="RCCNDNSATION"/>
</dbReference>
<dbReference type="InterPro" id="IPR000408">
    <property type="entry name" value="Reg_chr_condens"/>
</dbReference>
<dbReference type="PANTHER" id="PTHR22872">
    <property type="entry name" value="BTK-BINDING PROTEIN-RELATED"/>
    <property type="match status" value="1"/>
</dbReference>
<reference evidence="4" key="1">
    <citation type="submission" date="2021-02" db="EMBL/GenBank/DDBJ databases">
        <authorList>
            <person name="Dougan E. K."/>
            <person name="Rhodes N."/>
            <person name="Thang M."/>
            <person name="Chan C."/>
        </authorList>
    </citation>
    <scope>NUCLEOTIDE SEQUENCE</scope>
</reference>
<comment type="caution">
    <text evidence="4">The sequence shown here is derived from an EMBL/GenBank/DDBJ whole genome shotgun (WGS) entry which is preliminary data.</text>
</comment>
<evidence type="ECO:0000256" key="1">
    <source>
        <dbReference type="ARBA" id="ARBA00022737"/>
    </source>
</evidence>
<accession>A0A813FLM7</accession>
<evidence type="ECO:0000256" key="2">
    <source>
        <dbReference type="PROSITE-ProRule" id="PRU00235"/>
    </source>
</evidence>
<dbReference type="InterPro" id="IPR009091">
    <property type="entry name" value="RCC1/BLIP-II"/>
</dbReference>
<protein>
    <recommendedName>
        <fullName evidence="3">RCC1-like domain-containing protein</fullName>
    </recommendedName>
</protein>
<feature type="repeat" description="RCC1" evidence="2">
    <location>
        <begin position="11"/>
        <end position="72"/>
    </location>
</feature>
<feature type="domain" description="RCC1-like" evidence="3">
    <location>
        <begin position="13"/>
        <end position="458"/>
    </location>
</feature>
<dbReference type="PROSITE" id="PS50012">
    <property type="entry name" value="RCC1_3"/>
    <property type="match status" value="7"/>
</dbReference>
<dbReference type="OrthoDB" id="444407at2759"/>
<feature type="repeat" description="RCC1" evidence="2">
    <location>
        <begin position="197"/>
        <end position="258"/>
    </location>
</feature>
<dbReference type="InterPro" id="IPR051625">
    <property type="entry name" value="Signaling_Regulatory_Domain"/>
</dbReference>
<feature type="repeat" description="RCC1" evidence="2">
    <location>
        <begin position="73"/>
        <end position="134"/>
    </location>
</feature>
<feature type="repeat" description="RCC1" evidence="2">
    <location>
        <begin position="396"/>
        <end position="458"/>
    </location>
</feature>